<accession>A0A7T3KV40</accession>
<dbReference type="GO" id="GO:0016787">
    <property type="term" value="F:hydrolase activity"/>
    <property type="evidence" value="ECO:0007669"/>
    <property type="project" value="UniProtKB-KW"/>
</dbReference>
<dbReference type="InterPro" id="IPR029058">
    <property type="entry name" value="AB_hydrolase_fold"/>
</dbReference>
<gene>
    <name evidence="2" type="ORF">I7X12_17965</name>
</gene>
<evidence type="ECO:0000313" key="3">
    <source>
        <dbReference type="Proteomes" id="UP000595001"/>
    </source>
</evidence>
<dbReference type="Proteomes" id="UP000595001">
    <property type="component" value="Chromosome"/>
</dbReference>
<feature type="domain" description="AB hydrolase-1" evidence="1">
    <location>
        <begin position="28"/>
        <end position="246"/>
    </location>
</feature>
<keyword evidence="2" id="KW-0378">Hydrolase</keyword>
<dbReference type="Pfam" id="PF12697">
    <property type="entry name" value="Abhydrolase_6"/>
    <property type="match status" value="1"/>
</dbReference>
<dbReference type="PRINTS" id="PR00111">
    <property type="entry name" value="ABHYDROLASE"/>
</dbReference>
<dbReference type="GeneID" id="60590420"/>
<dbReference type="SUPFAM" id="SSF53474">
    <property type="entry name" value="alpha/beta-Hydrolases"/>
    <property type="match status" value="1"/>
</dbReference>
<keyword evidence="3" id="KW-1185">Reference proteome</keyword>
<dbReference type="RefSeq" id="WP_198061393.1">
    <property type="nucleotide sequence ID" value="NZ_CP065856.1"/>
</dbReference>
<dbReference type="PANTHER" id="PTHR43194:SF2">
    <property type="entry name" value="PEROXISOMAL MEMBRANE PROTEIN LPX1"/>
    <property type="match status" value="1"/>
</dbReference>
<dbReference type="InterPro" id="IPR000073">
    <property type="entry name" value="AB_hydrolase_1"/>
</dbReference>
<reference evidence="2 3" key="1">
    <citation type="submission" date="2020-12" db="EMBL/GenBank/DDBJ databases">
        <title>Halosimplex halophilum sp. nov. and Halosimplex salinum sp. nov., two new members of the genus Halosimplex.</title>
        <authorList>
            <person name="Cui H.L."/>
        </authorList>
    </citation>
    <scope>NUCLEOTIDE SEQUENCE [LARGE SCALE GENOMIC DNA]</scope>
    <source>
        <strain evidence="2 3">YGH94</strain>
    </source>
</reference>
<dbReference type="PANTHER" id="PTHR43194">
    <property type="entry name" value="HYDROLASE ALPHA/BETA FOLD FAMILY"/>
    <property type="match status" value="1"/>
</dbReference>
<dbReference type="Gene3D" id="3.40.50.1820">
    <property type="entry name" value="alpha/beta hydrolase"/>
    <property type="match status" value="1"/>
</dbReference>
<sequence length="261" mass="28040">METVRHDGRETAYRLAGEDGAVGDAVALYVHGSGATHRLWAAQYGPDGPLRPAAALDLSGHGDSADVTTDPGPATLDAYARDVIAVAEATGADALVGNSLGGAVVLRIALDTDFDPGALVLAGTGAKLGVDERLREWLADDFDRAVDVLHEPDRLFHDADERTLDRSREQMRATGQSVTRRDFLTCHAFDVRDRLDEIALPALAVVGEHDSLTPPSYHEFLADRLPDCEYVEIPDAAHLAMVERTGAFDRTVGRFLDSLDG</sequence>
<evidence type="ECO:0000259" key="1">
    <source>
        <dbReference type="Pfam" id="PF12697"/>
    </source>
</evidence>
<name>A0A7T3KV40_9EURY</name>
<dbReference type="AlphaFoldDB" id="A0A7T3KV40"/>
<dbReference type="EMBL" id="CP065856">
    <property type="protein sequence ID" value="QPV62593.1"/>
    <property type="molecule type" value="Genomic_DNA"/>
</dbReference>
<evidence type="ECO:0000313" key="2">
    <source>
        <dbReference type="EMBL" id="QPV62593.1"/>
    </source>
</evidence>
<proteinExistence type="predicted"/>
<dbReference type="OrthoDB" id="312142at2157"/>
<dbReference type="KEGG" id="hlt:I7X12_17965"/>
<protein>
    <submittedName>
        <fullName evidence="2">Alpha/beta fold hydrolase</fullName>
    </submittedName>
</protein>
<dbReference type="InterPro" id="IPR050228">
    <property type="entry name" value="Carboxylesterase_BioH"/>
</dbReference>
<organism evidence="2 3">
    <name type="scientific">Halosimplex litoreum</name>
    <dbReference type="NCBI Taxonomy" id="1198301"/>
    <lineage>
        <taxon>Archaea</taxon>
        <taxon>Methanobacteriati</taxon>
        <taxon>Methanobacteriota</taxon>
        <taxon>Stenosarchaea group</taxon>
        <taxon>Halobacteria</taxon>
        <taxon>Halobacteriales</taxon>
        <taxon>Haloarculaceae</taxon>
        <taxon>Halosimplex</taxon>
    </lineage>
</organism>